<feature type="domain" description="DUF218" evidence="1">
    <location>
        <begin position="37"/>
        <end position="164"/>
    </location>
</feature>
<dbReference type="InterPro" id="IPR014729">
    <property type="entry name" value="Rossmann-like_a/b/a_fold"/>
</dbReference>
<dbReference type="AlphaFoldDB" id="A0A411WQR6"/>
<dbReference type="CDD" id="cd06259">
    <property type="entry name" value="YdcF-like"/>
    <property type="match status" value="1"/>
</dbReference>
<keyword evidence="3" id="KW-1185">Reference proteome</keyword>
<dbReference type="InterPro" id="IPR003848">
    <property type="entry name" value="DUF218"/>
</dbReference>
<dbReference type="InterPro" id="IPR051599">
    <property type="entry name" value="Cell_Envelope_Assoc"/>
</dbReference>
<dbReference type="PANTHER" id="PTHR30336">
    <property type="entry name" value="INNER MEMBRANE PROTEIN, PROBABLE PERMEASE"/>
    <property type="match status" value="1"/>
</dbReference>
<dbReference type="Gene3D" id="3.40.50.620">
    <property type="entry name" value="HUPs"/>
    <property type="match status" value="1"/>
</dbReference>
<dbReference type="Proteomes" id="UP000293154">
    <property type="component" value="Chromosome"/>
</dbReference>
<dbReference type="KEGG" id="prag:EKN56_20740"/>
<evidence type="ECO:0000259" key="1">
    <source>
        <dbReference type="Pfam" id="PF02698"/>
    </source>
</evidence>
<proteinExistence type="predicted"/>
<accession>A0A411WQR6</accession>
<protein>
    <submittedName>
        <fullName evidence="2">YdcF family protein</fullName>
    </submittedName>
</protein>
<dbReference type="RefSeq" id="WP_130593530.1">
    <property type="nucleotide sequence ID" value="NZ_CP034752.1"/>
</dbReference>
<dbReference type="GO" id="GO:0000270">
    <property type="term" value="P:peptidoglycan metabolic process"/>
    <property type="evidence" value="ECO:0007669"/>
    <property type="project" value="TreeGrafter"/>
</dbReference>
<dbReference type="EMBL" id="CP034752">
    <property type="protein sequence ID" value="QBH98603.1"/>
    <property type="molecule type" value="Genomic_DNA"/>
</dbReference>
<dbReference type="OrthoDB" id="9782395at2"/>
<dbReference type="PANTHER" id="PTHR30336:SF4">
    <property type="entry name" value="ENVELOPE BIOGENESIS FACTOR ELYC"/>
    <property type="match status" value="1"/>
</dbReference>
<evidence type="ECO:0000313" key="3">
    <source>
        <dbReference type="Proteomes" id="UP000293154"/>
    </source>
</evidence>
<dbReference type="GO" id="GO:0005886">
    <property type="term" value="C:plasma membrane"/>
    <property type="evidence" value="ECO:0007669"/>
    <property type="project" value="TreeGrafter"/>
</dbReference>
<organism evidence="2 3">
    <name type="scientific">Limnobaculum zhutongyuii</name>
    <dbReference type="NCBI Taxonomy" id="2498113"/>
    <lineage>
        <taxon>Bacteria</taxon>
        <taxon>Pseudomonadati</taxon>
        <taxon>Pseudomonadota</taxon>
        <taxon>Gammaproteobacteria</taxon>
        <taxon>Enterobacterales</taxon>
        <taxon>Budviciaceae</taxon>
        <taxon>Limnobaculum</taxon>
    </lineage>
</organism>
<gene>
    <name evidence="2" type="ORF">EKN56_20740</name>
</gene>
<name>A0A411WQR6_9GAMM</name>
<dbReference type="Pfam" id="PF02698">
    <property type="entry name" value="DUF218"/>
    <property type="match status" value="1"/>
</dbReference>
<evidence type="ECO:0000313" key="2">
    <source>
        <dbReference type="EMBL" id="QBH98603.1"/>
    </source>
</evidence>
<sequence length="200" mass="22309">MAGKLLKYSLSFLLPFFIIGNVLISHYKGIEPEPGADTMIILGAQVIGNPARPSLTLRERLDVAIPYLKENPNTKVIVCGGQGGRETATESSVMQSYLINNGIESERIYEEDQSTRTAHQFIYSRSLTELGKTVIVTSDFHMLRSFMLAKRSGIEDISGLPAAVGRESRETRRAFFREPLALLNSFLFDHPGQQLDKMTQ</sequence>
<reference evidence="2 3" key="1">
    <citation type="submission" date="2019-03" db="EMBL/GenBank/DDBJ databases">
        <title>Pragia sp. nov. isolated from the gut tract of Carduelis flavirostris.</title>
        <authorList>
            <person name="Ge Y."/>
        </authorList>
    </citation>
    <scope>NUCLEOTIDE SEQUENCE [LARGE SCALE GENOMIC DNA]</scope>
    <source>
        <strain evidence="2 3">CF-458</strain>
    </source>
</reference>
<dbReference type="GO" id="GO:0043164">
    <property type="term" value="P:Gram-negative-bacterium-type cell wall biogenesis"/>
    <property type="evidence" value="ECO:0007669"/>
    <property type="project" value="TreeGrafter"/>
</dbReference>